<feature type="transmembrane region" description="Helical" evidence="4">
    <location>
        <begin position="46"/>
        <end position="77"/>
    </location>
</feature>
<reference evidence="5 6" key="1">
    <citation type="submission" date="2019-06" db="EMBL/GenBank/DDBJ databases">
        <title>Genomics analysis of Aphanomyces spp. identifies a new class of oomycete effector associated with host adaptation.</title>
        <authorList>
            <person name="Gaulin E."/>
        </authorList>
    </citation>
    <scope>NUCLEOTIDE SEQUENCE [LARGE SCALE GENOMIC DNA]</scope>
    <source>
        <strain evidence="5 6">E</strain>
    </source>
</reference>
<comment type="caution">
    <text evidence="5">The sequence shown here is derived from an EMBL/GenBank/DDBJ whole genome shotgun (WGS) entry which is preliminary data.</text>
</comment>
<organism evidence="5 6">
    <name type="scientific">Aphanomyces astaci</name>
    <name type="common">Crayfish plague agent</name>
    <dbReference type="NCBI Taxonomy" id="112090"/>
    <lineage>
        <taxon>Eukaryota</taxon>
        <taxon>Sar</taxon>
        <taxon>Stramenopiles</taxon>
        <taxon>Oomycota</taxon>
        <taxon>Saprolegniomycetes</taxon>
        <taxon>Saprolegniales</taxon>
        <taxon>Verrucalvaceae</taxon>
        <taxon>Aphanomyces</taxon>
    </lineage>
</organism>
<feature type="non-terminal residue" evidence="5">
    <location>
        <position position="78"/>
    </location>
</feature>
<sequence length="78" mass="8109">MAFAILLAVSMDKVTPRPVGIVQLCGELNAMLLVCIRFIIDLTPLAVLSLVAGGLGTTTDFMAAVADVGIFLVSFLVA</sequence>
<evidence type="ECO:0008006" key="7">
    <source>
        <dbReference type="Google" id="ProtNLM"/>
    </source>
</evidence>
<dbReference type="InterPro" id="IPR036458">
    <property type="entry name" value="Na:dicarbo_symporter_sf"/>
</dbReference>
<protein>
    <recommendedName>
        <fullName evidence="7">Amino acid transporter</fullName>
    </recommendedName>
</protein>
<dbReference type="EMBL" id="VJMI01013481">
    <property type="protein sequence ID" value="KAF0747671.1"/>
    <property type="molecule type" value="Genomic_DNA"/>
</dbReference>
<dbReference type="AlphaFoldDB" id="A0A6A5A218"/>
<keyword evidence="3 4" id="KW-0472">Membrane</keyword>
<evidence type="ECO:0000256" key="4">
    <source>
        <dbReference type="SAM" id="Phobius"/>
    </source>
</evidence>
<dbReference type="Gene3D" id="1.10.3860.10">
    <property type="entry name" value="Sodium:dicarboxylate symporter"/>
    <property type="match status" value="1"/>
</dbReference>
<dbReference type="GO" id="GO:0015293">
    <property type="term" value="F:symporter activity"/>
    <property type="evidence" value="ECO:0007669"/>
    <property type="project" value="InterPro"/>
</dbReference>
<name>A0A6A5A218_APHAT</name>
<evidence type="ECO:0000256" key="1">
    <source>
        <dbReference type="ARBA" id="ARBA00022692"/>
    </source>
</evidence>
<dbReference type="GO" id="GO:0016020">
    <property type="term" value="C:membrane"/>
    <property type="evidence" value="ECO:0007669"/>
    <property type="project" value="InterPro"/>
</dbReference>
<gene>
    <name evidence="5" type="ORF">AaE_007639</name>
</gene>
<proteinExistence type="predicted"/>
<evidence type="ECO:0000313" key="6">
    <source>
        <dbReference type="Proteomes" id="UP000469452"/>
    </source>
</evidence>
<evidence type="ECO:0000256" key="2">
    <source>
        <dbReference type="ARBA" id="ARBA00022989"/>
    </source>
</evidence>
<accession>A0A6A5A218</accession>
<evidence type="ECO:0000313" key="5">
    <source>
        <dbReference type="EMBL" id="KAF0747671.1"/>
    </source>
</evidence>
<keyword evidence="1 4" id="KW-0812">Transmembrane</keyword>
<dbReference type="Proteomes" id="UP000469452">
    <property type="component" value="Unassembled WGS sequence"/>
</dbReference>
<evidence type="ECO:0000256" key="3">
    <source>
        <dbReference type="ARBA" id="ARBA00023136"/>
    </source>
</evidence>
<keyword evidence="2 4" id="KW-1133">Transmembrane helix</keyword>
<feature type="transmembrane region" description="Helical" evidence="4">
    <location>
        <begin position="21"/>
        <end position="40"/>
    </location>
</feature>